<keyword evidence="2" id="KW-0132">Cell division</keyword>
<dbReference type="GO" id="GO:0035091">
    <property type="term" value="F:phosphatidylinositol binding"/>
    <property type="evidence" value="ECO:0007669"/>
    <property type="project" value="TreeGrafter"/>
</dbReference>
<evidence type="ECO:0000256" key="3">
    <source>
        <dbReference type="ARBA" id="ARBA00022737"/>
    </source>
</evidence>
<evidence type="ECO:0000256" key="4">
    <source>
        <dbReference type="ARBA" id="ARBA00023306"/>
    </source>
</evidence>
<feature type="region of interest" description="Disordered" evidence="5">
    <location>
        <begin position="903"/>
        <end position="984"/>
    </location>
</feature>
<dbReference type="CDD" id="cd23058">
    <property type="entry name" value="PDZ2_Par3-like"/>
    <property type="match status" value="1"/>
</dbReference>
<feature type="region of interest" description="Disordered" evidence="5">
    <location>
        <begin position="290"/>
        <end position="316"/>
    </location>
</feature>
<dbReference type="InterPro" id="IPR052213">
    <property type="entry name" value="PAR3"/>
</dbReference>
<evidence type="ECO:0000259" key="6">
    <source>
        <dbReference type="PROSITE" id="PS50106"/>
    </source>
</evidence>
<dbReference type="InterPro" id="IPR001478">
    <property type="entry name" value="PDZ"/>
</dbReference>
<dbReference type="Gene3D" id="3.10.20.90">
    <property type="entry name" value="Phosphatidylinositol 3-kinase Catalytic Subunit, Chain A, domain 1"/>
    <property type="match status" value="2"/>
</dbReference>
<feature type="region of interest" description="Disordered" evidence="5">
    <location>
        <begin position="1046"/>
        <end position="1394"/>
    </location>
</feature>
<feature type="compositionally biased region" description="Polar residues" evidence="5">
    <location>
        <begin position="577"/>
        <end position="593"/>
    </location>
</feature>
<protein>
    <submittedName>
        <fullName evidence="7">(spotted green pufferfish) hypothetical protein</fullName>
    </submittedName>
</protein>
<feature type="domain" description="PDZ" evidence="6">
    <location>
        <begin position="730"/>
        <end position="807"/>
    </location>
</feature>
<evidence type="ECO:0000256" key="2">
    <source>
        <dbReference type="ARBA" id="ARBA00022618"/>
    </source>
</evidence>
<reference evidence="7" key="1">
    <citation type="journal article" date="2004" name="Nature">
        <title>Genome duplication in the teleost fish Tetraodon nigroviridis reveals the early vertebrate proto-karyotype.</title>
        <authorList>
            <person name="Jaillon O."/>
            <person name="Aury J.-M."/>
            <person name="Brunet F."/>
            <person name="Petit J.-L."/>
            <person name="Stange-Thomann N."/>
            <person name="Mauceli E."/>
            <person name="Bouneau L."/>
            <person name="Fischer C."/>
            <person name="Ozouf-Costaz C."/>
            <person name="Bernot A."/>
            <person name="Nicaud S."/>
            <person name="Jaffe D."/>
            <person name="Fisher S."/>
            <person name="Lutfalla G."/>
            <person name="Dossat C."/>
            <person name="Segurens B."/>
            <person name="Dasilva C."/>
            <person name="Salanoubat M."/>
            <person name="Levy M."/>
            <person name="Boudet N."/>
            <person name="Castellano S."/>
            <person name="Anthouard V."/>
            <person name="Jubin C."/>
            <person name="Castelli V."/>
            <person name="Katinka M."/>
            <person name="Vacherie B."/>
            <person name="Biemont C."/>
            <person name="Skalli Z."/>
            <person name="Cattolico L."/>
            <person name="Poulain J."/>
            <person name="De Berardinis V."/>
            <person name="Cruaud C."/>
            <person name="Duprat S."/>
            <person name="Brottier P."/>
            <person name="Coutanceau J.-P."/>
            <person name="Gouzy J."/>
            <person name="Parra G."/>
            <person name="Lardier G."/>
            <person name="Chapple C."/>
            <person name="McKernan K.J."/>
            <person name="McEwan P."/>
            <person name="Bosak S."/>
            <person name="Kellis M."/>
            <person name="Volff J.-N."/>
            <person name="Guigo R."/>
            <person name="Zody M.C."/>
            <person name="Mesirov J."/>
            <person name="Lindblad-Toh K."/>
            <person name="Birren B."/>
            <person name="Nusbaum C."/>
            <person name="Kahn D."/>
            <person name="Robinson-Rechavi M."/>
            <person name="Laudet V."/>
            <person name="Schachter V."/>
            <person name="Quetier F."/>
            <person name="Saurin W."/>
            <person name="Scarpelli C."/>
            <person name="Wincker P."/>
            <person name="Lander E.S."/>
            <person name="Weissenbach J."/>
            <person name="Roest Crollius H."/>
        </authorList>
    </citation>
    <scope>NUCLEOTIDE SEQUENCE [LARGE SCALE GENOMIC DNA]</scope>
</reference>
<feature type="compositionally biased region" description="Basic and acidic residues" evidence="5">
    <location>
        <begin position="1241"/>
        <end position="1253"/>
    </location>
</feature>
<feature type="region of interest" description="Disordered" evidence="5">
    <location>
        <begin position="537"/>
        <end position="598"/>
    </location>
</feature>
<dbReference type="Gene3D" id="2.30.42.10">
    <property type="match status" value="3"/>
</dbReference>
<feature type="compositionally biased region" description="Basic and acidic residues" evidence="5">
    <location>
        <begin position="1412"/>
        <end position="1426"/>
    </location>
</feature>
<feature type="compositionally biased region" description="Polar residues" evidence="5">
    <location>
        <begin position="942"/>
        <end position="953"/>
    </location>
</feature>
<dbReference type="OrthoDB" id="6264899at2759"/>
<dbReference type="GO" id="GO:0008104">
    <property type="term" value="P:intracellular protein localization"/>
    <property type="evidence" value="ECO:0007669"/>
    <property type="project" value="TreeGrafter"/>
</dbReference>
<reference evidence="7" key="2">
    <citation type="submission" date="2004-02" db="EMBL/GenBank/DDBJ databases">
        <authorList>
            <consortium name="Genoscope"/>
            <consortium name="Whitehead Institute Centre for Genome Research"/>
        </authorList>
    </citation>
    <scope>NUCLEOTIDE SEQUENCE</scope>
</reference>
<feature type="non-terminal residue" evidence="7">
    <location>
        <position position="1"/>
    </location>
</feature>
<dbReference type="EMBL" id="CAAE01014542">
    <property type="protein sequence ID" value="CAF97760.1"/>
    <property type="molecule type" value="Genomic_DNA"/>
</dbReference>
<dbReference type="PANTHER" id="PTHR16484:SF10">
    <property type="entry name" value="PARTITIONING DEFECTIVE 3 HOMOLOG"/>
    <property type="match status" value="1"/>
</dbReference>
<feature type="compositionally biased region" description="Low complexity" evidence="5">
    <location>
        <begin position="1319"/>
        <end position="1328"/>
    </location>
</feature>
<feature type="compositionally biased region" description="Basic and acidic residues" evidence="5">
    <location>
        <begin position="1069"/>
        <end position="1079"/>
    </location>
</feature>
<dbReference type="PANTHER" id="PTHR16484">
    <property type="entry name" value="PARTITIONING DEFECTIVE 3 RELATED"/>
    <property type="match status" value="1"/>
</dbReference>
<feature type="compositionally biased region" description="Acidic residues" evidence="5">
    <location>
        <begin position="1080"/>
        <end position="1095"/>
    </location>
</feature>
<dbReference type="SMART" id="SM00228">
    <property type="entry name" value="PDZ"/>
    <property type="match status" value="3"/>
</dbReference>
<feature type="region of interest" description="Disordered" evidence="5">
    <location>
        <begin position="326"/>
        <end position="345"/>
    </location>
</feature>
<organism evidence="7">
    <name type="scientific">Tetraodon nigroviridis</name>
    <name type="common">Spotted green pufferfish</name>
    <name type="synonym">Chelonodon nigroviridis</name>
    <dbReference type="NCBI Taxonomy" id="99883"/>
    <lineage>
        <taxon>Eukaryota</taxon>
        <taxon>Metazoa</taxon>
        <taxon>Chordata</taxon>
        <taxon>Craniata</taxon>
        <taxon>Vertebrata</taxon>
        <taxon>Euteleostomi</taxon>
        <taxon>Actinopterygii</taxon>
        <taxon>Neopterygii</taxon>
        <taxon>Teleostei</taxon>
        <taxon>Neoteleostei</taxon>
        <taxon>Acanthomorphata</taxon>
        <taxon>Eupercaria</taxon>
        <taxon>Tetraodontiformes</taxon>
        <taxon>Tetradontoidea</taxon>
        <taxon>Tetraodontidae</taxon>
        <taxon>Tetraodon</taxon>
    </lineage>
</organism>
<dbReference type="GO" id="GO:0045197">
    <property type="term" value="P:establishment or maintenance of epithelial cell apical/basal polarity"/>
    <property type="evidence" value="ECO:0007669"/>
    <property type="project" value="TreeGrafter"/>
</dbReference>
<feature type="region of interest" description="Disordered" evidence="5">
    <location>
        <begin position="831"/>
        <end position="853"/>
    </location>
</feature>
<gene>
    <name evidence="7" type="ORF">GSTENG00015223001</name>
</gene>
<dbReference type="GO" id="GO:0030010">
    <property type="term" value="P:establishment of cell polarity"/>
    <property type="evidence" value="ECO:0007669"/>
    <property type="project" value="TreeGrafter"/>
</dbReference>
<dbReference type="GO" id="GO:0051660">
    <property type="term" value="P:establishment of centrosome localization"/>
    <property type="evidence" value="ECO:0007669"/>
    <property type="project" value="TreeGrafter"/>
</dbReference>
<evidence type="ECO:0000313" key="7">
    <source>
        <dbReference type="EMBL" id="CAF97760.1"/>
    </source>
</evidence>
<feature type="region of interest" description="Disordered" evidence="5">
    <location>
        <begin position="1412"/>
        <end position="1470"/>
    </location>
</feature>
<feature type="compositionally biased region" description="Polar residues" evidence="5">
    <location>
        <begin position="1103"/>
        <end position="1114"/>
    </location>
</feature>
<keyword evidence="4" id="KW-0131">Cell cycle</keyword>
<feature type="compositionally biased region" description="Gly residues" evidence="5">
    <location>
        <begin position="290"/>
        <end position="299"/>
    </location>
</feature>
<dbReference type="FunFam" id="2.30.42.10:FF:000011">
    <property type="entry name" value="partitioning defective 3 homolog isoform X1"/>
    <property type="match status" value="1"/>
</dbReference>
<feature type="domain" description="PDZ" evidence="6">
    <location>
        <begin position="604"/>
        <end position="690"/>
    </location>
</feature>
<name>Q4SNM2_TETNG</name>
<dbReference type="Pfam" id="PF00595">
    <property type="entry name" value="PDZ"/>
    <property type="match status" value="3"/>
</dbReference>
<feature type="compositionally biased region" description="Basic and acidic residues" evidence="5">
    <location>
        <begin position="300"/>
        <end position="309"/>
    </location>
</feature>
<dbReference type="GO" id="GO:0043296">
    <property type="term" value="C:apical junction complex"/>
    <property type="evidence" value="ECO:0007669"/>
    <property type="project" value="TreeGrafter"/>
</dbReference>
<dbReference type="SUPFAM" id="SSF50156">
    <property type="entry name" value="PDZ domain-like"/>
    <property type="match status" value="3"/>
</dbReference>
<dbReference type="FunFam" id="2.30.42.10:FF:000020">
    <property type="entry name" value="partitioning defective 3 homolog isoform X1"/>
    <property type="match status" value="1"/>
</dbReference>
<dbReference type="CDD" id="cd23059">
    <property type="entry name" value="PDZ3_Par3-like"/>
    <property type="match status" value="1"/>
</dbReference>
<feature type="compositionally biased region" description="Basic and acidic residues" evidence="5">
    <location>
        <begin position="1461"/>
        <end position="1470"/>
    </location>
</feature>
<dbReference type="GO" id="GO:0016324">
    <property type="term" value="C:apical plasma membrane"/>
    <property type="evidence" value="ECO:0007669"/>
    <property type="project" value="TreeGrafter"/>
</dbReference>
<dbReference type="KEGG" id="tng:GSTEN00015223G001"/>
<comment type="caution">
    <text evidence="7">The sequence shown here is derived from an EMBL/GenBank/DDBJ whole genome shotgun (WGS) entry which is preliminary data.</text>
</comment>
<feature type="region of interest" description="Disordered" evidence="5">
    <location>
        <begin position="383"/>
        <end position="403"/>
    </location>
</feature>
<feature type="compositionally biased region" description="Low complexity" evidence="5">
    <location>
        <begin position="913"/>
        <end position="922"/>
    </location>
</feature>
<feature type="compositionally biased region" description="Basic and acidic residues" evidence="5">
    <location>
        <begin position="1179"/>
        <end position="1234"/>
    </location>
</feature>
<keyword evidence="3" id="KW-0677">Repeat</keyword>
<accession>Q4SNM2</accession>
<dbReference type="Pfam" id="PF12053">
    <property type="entry name" value="Par3_HAL_N_term"/>
    <property type="match status" value="2"/>
</dbReference>
<feature type="compositionally biased region" description="Basic and acidic residues" evidence="5">
    <location>
        <begin position="1127"/>
        <end position="1158"/>
    </location>
</feature>
<dbReference type="GO" id="GO:0051301">
    <property type="term" value="P:cell division"/>
    <property type="evidence" value="ECO:0007669"/>
    <property type="project" value="UniProtKB-KW"/>
</dbReference>
<dbReference type="InterPro" id="IPR036034">
    <property type="entry name" value="PDZ_sf"/>
</dbReference>
<dbReference type="GO" id="GO:0007155">
    <property type="term" value="P:cell adhesion"/>
    <property type="evidence" value="ECO:0007669"/>
    <property type="project" value="TreeGrafter"/>
</dbReference>
<sequence>MKVTVCFGRTRVVVPCGDGNIQVHRLIQQAVMRYKKAIAKELLFIIPVVPEVAAGGGPKEAVREACLKFPTRGHRKISIRIRQPGLLVSCLPFPVEDSSYWLQVHRLEHSDGGILDLDDVLCDVADDKDRDSSYWLQVHRLEHSDGGILDLDDVLCDVADDKDRNSQTHSSESRLRVGFRPRNNLDLSLVGQSRLSSVHTHSSPSSAPLVAVYEEQEPHHGGDGTSASSTGTQSPDLFAADLSAGGGASAFQPYHAASEIEVTPSALRSNMPLHVRRSSDPALLTVNGPFGGGGGGGGEARVRTEEPPSRKNPTRWSTTAGFLKARHSSGTNSLERKGKSMDTYRSLPRDAGTWANHREFQRETARSSLSANHPMVDRWLERQEQEEEVGRRENGRIDPVGRSDSCVDHVPVRSLEDIVKLVEVSNDGGPLGIHVVPFSGRDRRTLGLLVKRLERGGKAEQQGLFQENDCIVRINHGDLRSVRFEQAQNMFRQAMRSPVIMFHVVPSSMKARYEQLSHAERNPAPYASGRFSPDSLGGSSLSAFDHAPSRMSRHGQEQPDTYPPVSHPAVSAAKPPTGQTHSPQRALTSTPTAGLSKKVGRRLSIQLKKGPEGLGFSITSRDVPLGGSAPIYVKNILPRGAAIQDGRLKAGDRLLEVRTRPSPVQQQQVSGVDLNGRTQEEVVSLLRATPMGGAVGLLVLRQEDPFLPREEKTEEEELVLTPDGSREFLTLEIPLSDSGSAGLGVSVKGNRSRENHADLGIFVKSIINGGAACKDGRLRINDQLIAVNGESLLGKTNQDAMETLRKSMSTEGNKRGMIQLIVARRLAKRSEVRTPPIRAGSASPQRADASLDDHERRISHSLYGGLDGLDDNLMPRQGLMPRTVGNYQLSPTVNMPQDDTVIIEDDRPPLLPPHLSDQSSSSSHDDVAFAPAATPPWAKEPPSQNHDSGSLDQSDPDPAFQREGFGRQSMSEKRTKQFGDASQLEIIKTRKSKSMDLVADEINLSPRPNTFAGSSTRDVGPSLGLKKSSSLESLQTAVAEVTLNGDLPFHRPRPRIIRGRGCNESFRAAIDKSYDRPAATEEEDEGMETLEEDTEESSRSGRDSVSTVADQTPLSGPEKPLVNGSARAKEEKKKDKDKAGKEKKKQDGGKDKDKDKDKGKAKKGMLKGLGDMFRFGKHRKDERPGDKMDRKGSSRWRPEEASEEETMKMRMEQERIQAKTRELRERQARERDYAEILDVSRSTERSYEEERPHTGLSSSVDSGHSRPHSPRDDPAPLGQSQHTDPLHTHVGKGRSERPPSADRWVGWPTSGEQPRPDTAAAAGVPAGAGRRRRRRRRPPEDLQLRAALGSPGRNPAPPPRTPVDKAHPPGEGFQTAKDNPRYSSYQGSRNGYASGGVNARVLLEAQELLRQEQRRREQEAKGKLRQEGGYSGPKDPVSPKGPYRHDVPPSPSQLVRLNRLGSEKGRLFYS</sequence>
<feature type="compositionally biased region" description="Polar residues" evidence="5">
    <location>
        <begin position="1381"/>
        <end position="1391"/>
    </location>
</feature>
<dbReference type="GO" id="GO:0000226">
    <property type="term" value="P:microtubule cytoskeleton organization"/>
    <property type="evidence" value="ECO:0007669"/>
    <property type="project" value="TreeGrafter"/>
</dbReference>
<dbReference type="GO" id="GO:0005938">
    <property type="term" value="C:cell cortex"/>
    <property type="evidence" value="ECO:0007669"/>
    <property type="project" value="TreeGrafter"/>
</dbReference>
<proteinExistence type="inferred from homology"/>
<dbReference type="PROSITE" id="PS50106">
    <property type="entry name" value="PDZ"/>
    <property type="match status" value="3"/>
</dbReference>
<dbReference type="GO" id="GO:0005912">
    <property type="term" value="C:adherens junction"/>
    <property type="evidence" value="ECO:0007669"/>
    <property type="project" value="TreeGrafter"/>
</dbReference>
<feature type="region of interest" description="Disordered" evidence="5">
    <location>
        <begin position="215"/>
        <end position="241"/>
    </location>
</feature>
<dbReference type="InterPro" id="IPR021922">
    <property type="entry name" value="Par3/HAL_N"/>
</dbReference>
<dbReference type="CDD" id="cd06691">
    <property type="entry name" value="PDZ1_Par3-like"/>
    <property type="match status" value="1"/>
</dbReference>
<evidence type="ECO:0000256" key="1">
    <source>
        <dbReference type="ARBA" id="ARBA00005358"/>
    </source>
</evidence>
<feature type="compositionally biased region" description="Low complexity" evidence="5">
    <location>
        <begin position="225"/>
        <end position="241"/>
    </location>
</feature>
<evidence type="ECO:0000256" key="5">
    <source>
        <dbReference type="SAM" id="MobiDB-lite"/>
    </source>
</evidence>
<comment type="similarity">
    <text evidence="1">Belongs to the PAR3 family.</text>
</comment>
<feature type="domain" description="PDZ" evidence="6">
    <location>
        <begin position="418"/>
        <end position="494"/>
    </location>
</feature>